<evidence type="ECO:0000313" key="3">
    <source>
        <dbReference type="Proteomes" id="UP000182826"/>
    </source>
</evidence>
<dbReference type="Proteomes" id="UP000182826">
    <property type="component" value="Unassembled WGS sequence"/>
</dbReference>
<feature type="region of interest" description="Disordered" evidence="1">
    <location>
        <begin position="1"/>
        <end position="94"/>
    </location>
</feature>
<feature type="compositionally biased region" description="Basic and acidic residues" evidence="1">
    <location>
        <begin position="1"/>
        <end position="18"/>
    </location>
</feature>
<dbReference type="AlphaFoldDB" id="A0A1J7BPF3"/>
<feature type="compositionally biased region" description="Basic and acidic residues" evidence="1">
    <location>
        <begin position="27"/>
        <end position="69"/>
    </location>
</feature>
<feature type="compositionally biased region" description="Polar residues" evidence="1">
    <location>
        <begin position="71"/>
        <end position="82"/>
    </location>
</feature>
<sequence>MKDIEKDLIGNDPREGSQTDRNTQKSNEAESDKFQTIAPEKDNPVEREFEIREPENDEFHQDELTKDETDGTSGNTKSSQRNFYAHGFNAVKNH</sequence>
<accession>A0A1J7BPF3</accession>
<protein>
    <submittedName>
        <fullName evidence="2">Uncharacterized protein</fullName>
    </submittedName>
</protein>
<reference evidence="2 3" key="1">
    <citation type="submission" date="2016-10" db="EMBL/GenBank/DDBJ databases">
        <title>Draft Genome Sequence of Rhizobacteria Flavobacterium johnsoniae CI04.</title>
        <authorList>
            <person name="Bravo J.I."/>
            <person name="Lozano G.L."/>
            <person name="Handelsman J."/>
        </authorList>
    </citation>
    <scope>NUCLEOTIDE SEQUENCE [LARGE SCALE GENOMIC DNA]</scope>
    <source>
        <strain evidence="2 3">CI04</strain>
    </source>
</reference>
<comment type="caution">
    <text evidence="2">The sequence shown here is derived from an EMBL/GenBank/DDBJ whole genome shotgun (WGS) entry which is preliminary data.</text>
</comment>
<dbReference type="EMBL" id="MLFK01000009">
    <property type="protein sequence ID" value="OIV40579.1"/>
    <property type="molecule type" value="Genomic_DNA"/>
</dbReference>
<gene>
    <name evidence="2" type="ORF">BKM63_17055</name>
</gene>
<proteinExistence type="predicted"/>
<name>A0A1J7BPF3_FLAJO</name>
<evidence type="ECO:0000313" key="2">
    <source>
        <dbReference type="EMBL" id="OIV40579.1"/>
    </source>
</evidence>
<evidence type="ECO:0000256" key="1">
    <source>
        <dbReference type="SAM" id="MobiDB-lite"/>
    </source>
</evidence>
<keyword evidence="3" id="KW-1185">Reference proteome</keyword>
<organism evidence="2 3">
    <name type="scientific">Flavobacterium johnsoniae</name>
    <name type="common">Cytophaga johnsonae</name>
    <dbReference type="NCBI Taxonomy" id="986"/>
    <lineage>
        <taxon>Bacteria</taxon>
        <taxon>Pseudomonadati</taxon>
        <taxon>Bacteroidota</taxon>
        <taxon>Flavobacteriia</taxon>
        <taxon>Flavobacteriales</taxon>
        <taxon>Flavobacteriaceae</taxon>
        <taxon>Flavobacterium</taxon>
    </lineage>
</organism>